<name>A0ABP0GZX0_CLALP</name>
<evidence type="ECO:0000256" key="1">
    <source>
        <dbReference type="ARBA" id="ARBA00004323"/>
    </source>
</evidence>
<evidence type="ECO:0000256" key="9">
    <source>
        <dbReference type="ARBA" id="ARBA00023136"/>
    </source>
</evidence>
<evidence type="ECO:0000256" key="2">
    <source>
        <dbReference type="ARBA" id="ARBA00008661"/>
    </source>
</evidence>
<comment type="similarity">
    <text evidence="2">Belongs to the glycosyltransferase 31 family.</text>
</comment>
<protein>
    <submittedName>
        <fullName evidence="10">Uncharacterized protein</fullName>
    </submittedName>
</protein>
<keyword evidence="11" id="KW-1185">Reference proteome</keyword>
<keyword evidence="4" id="KW-0808">Transferase</keyword>
<keyword evidence="5" id="KW-0812">Transmembrane</keyword>
<keyword evidence="6" id="KW-0735">Signal-anchor</keyword>
<dbReference type="PANTHER" id="PTHR11214">
    <property type="entry name" value="BETA-1,3-N-ACETYLGLUCOSAMINYLTRANSFERASE"/>
    <property type="match status" value="1"/>
</dbReference>
<dbReference type="Pfam" id="PF01762">
    <property type="entry name" value="Galactosyl_T"/>
    <property type="match status" value="1"/>
</dbReference>
<evidence type="ECO:0000256" key="8">
    <source>
        <dbReference type="ARBA" id="ARBA00023034"/>
    </source>
</evidence>
<keyword evidence="9" id="KW-0472">Membrane</keyword>
<dbReference type="Gene3D" id="3.90.550.50">
    <property type="match status" value="1"/>
</dbReference>
<evidence type="ECO:0000256" key="3">
    <source>
        <dbReference type="ARBA" id="ARBA00022676"/>
    </source>
</evidence>
<evidence type="ECO:0000313" key="11">
    <source>
        <dbReference type="Proteomes" id="UP001642483"/>
    </source>
</evidence>
<comment type="caution">
    <text evidence="10">The sequence shown here is derived from an EMBL/GenBank/DDBJ whole genome shotgun (WGS) entry which is preliminary data.</text>
</comment>
<evidence type="ECO:0000313" key="10">
    <source>
        <dbReference type="EMBL" id="CAK8697107.1"/>
    </source>
</evidence>
<proteinExistence type="inferred from homology"/>
<keyword evidence="8" id="KW-0333">Golgi apparatus</keyword>
<evidence type="ECO:0000256" key="6">
    <source>
        <dbReference type="ARBA" id="ARBA00022968"/>
    </source>
</evidence>
<keyword evidence="7" id="KW-1133">Transmembrane helix</keyword>
<dbReference type="Proteomes" id="UP001642483">
    <property type="component" value="Unassembled WGS sequence"/>
</dbReference>
<dbReference type="InterPro" id="IPR002659">
    <property type="entry name" value="Glyco_trans_31"/>
</dbReference>
<comment type="subcellular location">
    <subcellularLocation>
        <location evidence="1">Golgi apparatus membrane</location>
        <topology evidence="1">Single-pass type II membrane protein</topology>
    </subcellularLocation>
</comment>
<reference evidence="10 11" key="1">
    <citation type="submission" date="2024-02" db="EMBL/GenBank/DDBJ databases">
        <authorList>
            <person name="Daric V."/>
            <person name="Darras S."/>
        </authorList>
    </citation>
    <scope>NUCLEOTIDE SEQUENCE [LARGE SCALE GENOMIC DNA]</scope>
</reference>
<sequence>MASYHNDNWLEQCMEELSLPGSPWHEVRDLVAERLAYRITLEGFTYEQLALVAKFISDDFIKKHRLYESAKRSNTSIATRQYTEREIQVLLKELTFKAAHDAECSLPNSPNAPECFSNLVDLTKKIVEPTNFKHGQHTDRLAQSVVKVLQKDSSKLGDLTLKLKGRYLPKTLRRYLYRLLLINKRKNSPGTGRSGAAAVFNDDLTQLKMREAFAASVKKGMLEFKSKQPTKTPVSHLIQSSVLETFETTPGLKPFSDDLTLQQDMCRMLNILYTHRKNFETFYIYLLFPLHSALSKEIHSKQQDYEIAMWLDIIIGECLPLWPMINDIVLSVWSEIIDSNLNGNSSNDADIKTHFCTLGIDSDVDNIKLTLEQPFKDDQSQSYASLIKFYTAHSDAYSHPVTFIRSWVFHLFVGVTNVMTTMYIWDQLFLHNWSQTCFKRVLFQAPESSSFPRTNVAENAVHEEISHSPILLVVLIMTGPRNSDRRKAIRQTWLSDHLSAHDKEVLHHFVIGMKNLPSDVAHDVRKEYESHKDLLLLEDFEDAYEKLTEKLGRMLEWVDKNCNYKYILKADDDTFVRLDQVLDDLKSDPEKQLDNLYWGYFYGRSHVKQSGPWKESNWKLCDYYLPYARGGGYIISQNLVKFIATNWHQFQLYLSEDVTLAVWLAPLVLNRIHDVRFDTEYKSRGCKNAFVVSHKQSVEDIYRKDRNLRTMGKPCEKETIVFNGYVYDWSGPPTKCCVRADDIP</sequence>
<dbReference type="EMBL" id="CAWYQH010000163">
    <property type="protein sequence ID" value="CAK8697107.1"/>
    <property type="molecule type" value="Genomic_DNA"/>
</dbReference>
<gene>
    <name evidence="10" type="ORF">CVLEPA_LOCUS30387</name>
</gene>
<organism evidence="10 11">
    <name type="scientific">Clavelina lepadiformis</name>
    <name type="common">Light-bulb sea squirt</name>
    <name type="synonym">Ascidia lepadiformis</name>
    <dbReference type="NCBI Taxonomy" id="159417"/>
    <lineage>
        <taxon>Eukaryota</taxon>
        <taxon>Metazoa</taxon>
        <taxon>Chordata</taxon>
        <taxon>Tunicata</taxon>
        <taxon>Ascidiacea</taxon>
        <taxon>Aplousobranchia</taxon>
        <taxon>Clavelinidae</taxon>
        <taxon>Clavelina</taxon>
    </lineage>
</organism>
<evidence type="ECO:0000256" key="7">
    <source>
        <dbReference type="ARBA" id="ARBA00022989"/>
    </source>
</evidence>
<accession>A0ABP0GZX0</accession>
<evidence type="ECO:0000256" key="4">
    <source>
        <dbReference type="ARBA" id="ARBA00022679"/>
    </source>
</evidence>
<keyword evidence="3" id="KW-0328">Glycosyltransferase</keyword>
<dbReference type="PANTHER" id="PTHR11214:SF3">
    <property type="entry name" value="BETA-1,3-GALACTOSYLTRANSFERASE 6"/>
    <property type="match status" value="1"/>
</dbReference>
<evidence type="ECO:0000256" key="5">
    <source>
        <dbReference type="ARBA" id="ARBA00022692"/>
    </source>
</evidence>